<organism evidence="1 2">
    <name type="scientific">Halalkalibacter kiskunsagensis</name>
    <dbReference type="NCBI Taxonomy" id="1548599"/>
    <lineage>
        <taxon>Bacteria</taxon>
        <taxon>Bacillati</taxon>
        <taxon>Bacillota</taxon>
        <taxon>Bacilli</taxon>
        <taxon>Bacillales</taxon>
        <taxon>Bacillaceae</taxon>
        <taxon>Halalkalibacter</taxon>
    </lineage>
</organism>
<accession>A0ABV6K840</accession>
<dbReference type="EMBL" id="JBHLUX010000005">
    <property type="protein sequence ID" value="MFC0469474.1"/>
    <property type="molecule type" value="Genomic_DNA"/>
</dbReference>
<evidence type="ECO:0000313" key="2">
    <source>
        <dbReference type="Proteomes" id="UP001589838"/>
    </source>
</evidence>
<evidence type="ECO:0000313" key="1">
    <source>
        <dbReference type="EMBL" id="MFC0469474.1"/>
    </source>
</evidence>
<dbReference type="SUPFAM" id="SSF111126">
    <property type="entry name" value="Ligand-binding domain in the NO signalling and Golgi transport"/>
    <property type="match status" value="1"/>
</dbReference>
<proteinExistence type="predicted"/>
<dbReference type="Pfam" id="PF10702">
    <property type="entry name" value="DUF2507"/>
    <property type="match status" value="1"/>
</dbReference>
<name>A0ABV6K840_9BACI</name>
<comment type="caution">
    <text evidence="1">The sequence shown here is derived from an EMBL/GenBank/DDBJ whole genome shotgun (WGS) entry which is preliminary data.</text>
</comment>
<gene>
    <name evidence="1" type="ORF">ACFFHM_02690</name>
</gene>
<protein>
    <submittedName>
        <fullName evidence="1">YslB family protein</fullName>
    </submittedName>
</protein>
<dbReference type="InterPro" id="IPR019642">
    <property type="entry name" value="DUF2507"/>
</dbReference>
<dbReference type="RefSeq" id="WP_335959336.1">
    <property type="nucleotide sequence ID" value="NZ_JAXBLX010000005.1"/>
</dbReference>
<reference evidence="1 2" key="1">
    <citation type="submission" date="2024-09" db="EMBL/GenBank/DDBJ databases">
        <authorList>
            <person name="Sun Q."/>
            <person name="Mori K."/>
        </authorList>
    </citation>
    <scope>NUCLEOTIDE SEQUENCE [LARGE SCALE GENOMIC DNA]</scope>
    <source>
        <strain evidence="1 2">NCAIM B.02610</strain>
    </source>
</reference>
<sequence length="130" mass="15128">MEVETKLFGYDLIRNDVLKDLLGKDHDTILYWVGKSLARKYPVLTVEELITFFEEANWGTLSRLKEKKQEQLFELSGPWMNKSDQRCYQLEAGFLAQQVETWNKCISGATYTEKKGTILIKVETDKKDTV</sequence>
<dbReference type="Proteomes" id="UP001589838">
    <property type="component" value="Unassembled WGS sequence"/>
</dbReference>
<dbReference type="Gene3D" id="3.30.1380.20">
    <property type="entry name" value="Trafficking protein particle complex subunit 3"/>
    <property type="match status" value="1"/>
</dbReference>
<dbReference type="InterPro" id="IPR024096">
    <property type="entry name" value="NO_sig/Golgi_transp_ligand-bd"/>
</dbReference>
<keyword evidence="2" id="KW-1185">Reference proteome</keyword>